<dbReference type="InterPro" id="IPR001763">
    <property type="entry name" value="Rhodanese-like_dom"/>
</dbReference>
<name>A0AAW6RML8_9BURK</name>
<protein>
    <submittedName>
        <fullName evidence="2">Rhodanese-like domain-containing protein</fullName>
    </submittedName>
</protein>
<dbReference type="PANTHER" id="PTHR43031:SF18">
    <property type="entry name" value="RHODANESE-RELATED SULFURTRANSFERASES"/>
    <property type="match status" value="1"/>
</dbReference>
<feature type="domain" description="Rhodanese" evidence="1">
    <location>
        <begin position="45"/>
        <end position="135"/>
    </location>
</feature>
<dbReference type="PROSITE" id="PS50206">
    <property type="entry name" value="RHODANESE_3"/>
    <property type="match status" value="1"/>
</dbReference>
<organism evidence="2 3">
    <name type="scientific">Ottowia cancrivicina</name>
    <dbReference type="NCBI Taxonomy" id="3040346"/>
    <lineage>
        <taxon>Bacteria</taxon>
        <taxon>Pseudomonadati</taxon>
        <taxon>Pseudomonadota</taxon>
        <taxon>Betaproteobacteria</taxon>
        <taxon>Burkholderiales</taxon>
        <taxon>Comamonadaceae</taxon>
        <taxon>Ottowia</taxon>
    </lineage>
</organism>
<dbReference type="AlphaFoldDB" id="A0AAW6RML8"/>
<dbReference type="Gene3D" id="3.40.250.10">
    <property type="entry name" value="Rhodanese-like domain"/>
    <property type="match status" value="1"/>
</dbReference>
<dbReference type="InterPro" id="IPR036873">
    <property type="entry name" value="Rhodanese-like_dom_sf"/>
</dbReference>
<evidence type="ECO:0000259" key="1">
    <source>
        <dbReference type="PROSITE" id="PS50206"/>
    </source>
</evidence>
<dbReference type="Proteomes" id="UP001237156">
    <property type="component" value="Unassembled WGS sequence"/>
</dbReference>
<dbReference type="SMART" id="SM00450">
    <property type="entry name" value="RHOD"/>
    <property type="match status" value="1"/>
</dbReference>
<dbReference type="CDD" id="cd00158">
    <property type="entry name" value="RHOD"/>
    <property type="match status" value="1"/>
</dbReference>
<evidence type="ECO:0000313" key="2">
    <source>
        <dbReference type="EMBL" id="MDG9698680.1"/>
    </source>
</evidence>
<dbReference type="SUPFAM" id="SSF52821">
    <property type="entry name" value="Rhodanese/Cell cycle control phosphatase"/>
    <property type="match status" value="1"/>
</dbReference>
<dbReference type="RefSeq" id="WP_050716561.1">
    <property type="nucleotide sequence ID" value="NZ_JARVII010000003.1"/>
</dbReference>
<dbReference type="EMBL" id="JARVII010000003">
    <property type="protein sequence ID" value="MDG9698680.1"/>
    <property type="molecule type" value="Genomic_DNA"/>
</dbReference>
<sequence length="136" mass="14107">MDFILANWLLILVALVSGAMLFVPALSGQPGAATVTPAEAVHLMNREKAAVIDVREAAEFATGHIANARHVPLAELAEKLPAAVKNKTLPLVLCCASGRRSAAAVAVAKKLGHEKAVSLAGGLKAWREAGLPVEKS</sequence>
<gene>
    <name evidence="2" type="ORF">QB898_02920</name>
</gene>
<dbReference type="PANTHER" id="PTHR43031">
    <property type="entry name" value="FAD-DEPENDENT OXIDOREDUCTASE"/>
    <property type="match status" value="1"/>
</dbReference>
<comment type="caution">
    <text evidence="2">The sequence shown here is derived from an EMBL/GenBank/DDBJ whole genome shotgun (WGS) entry which is preliminary data.</text>
</comment>
<accession>A0AAW6RML8</accession>
<dbReference type="InterPro" id="IPR050229">
    <property type="entry name" value="GlpE_sulfurtransferase"/>
</dbReference>
<evidence type="ECO:0000313" key="3">
    <source>
        <dbReference type="Proteomes" id="UP001237156"/>
    </source>
</evidence>
<reference evidence="2 3" key="1">
    <citation type="submission" date="2023-04" db="EMBL/GenBank/DDBJ databases">
        <title>Ottowia paracancer sp. nov., isolated from human stomach.</title>
        <authorList>
            <person name="Song Y."/>
        </authorList>
    </citation>
    <scope>NUCLEOTIDE SEQUENCE [LARGE SCALE GENOMIC DNA]</scope>
    <source>
        <strain evidence="2 3">10c7w1</strain>
    </source>
</reference>
<keyword evidence="3" id="KW-1185">Reference proteome</keyword>
<dbReference type="Pfam" id="PF00581">
    <property type="entry name" value="Rhodanese"/>
    <property type="match status" value="1"/>
</dbReference>
<proteinExistence type="predicted"/>